<proteinExistence type="inferred from homology"/>
<feature type="region of interest" description="Disordered" evidence="7">
    <location>
        <begin position="1"/>
        <end position="28"/>
    </location>
</feature>
<evidence type="ECO:0000313" key="9">
    <source>
        <dbReference type="EMBL" id="KAK9292591.1"/>
    </source>
</evidence>
<keyword evidence="10" id="KW-1185">Reference proteome</keyword>
<evidence type="ECO:0000256" key="1">
    <source>
        <dbReference type="ARBA" id="ARBA00005889"/>
    </source>
</evidence>
<comment type="caution">
    <text evidence="9">The sequence shown here is derived from an EMBL/GenBank/DDBJ whole genome shotgun (WGS) entry which is preliminary data.</text>
</comment>
<dbReference type="InterPro" id="IPR004330">
    <property type="entry name" value="FAR1_DNA_bnd_dom"/>
</dbReference>
<keyword evidence="4 6" id="KW-0862">Zinc</keyword>
<feature type="domain" description="SWIM-type" evidence="8">
    <location>
        <begin position="524"/>
        <end position="560"/>
    </location>
</feature>
<evidence type="ECO:0000256" key="2">
    <source>
        <dbReference type="ARBA" id="ARBA00022723"/>
    </source>
</evidence>
<evidence type="ECO:0000256" key="7">
    <source>
        <dbReference type="SAM" id="MobiDB-lite"/>
    </source>
</evidence>
<keyword evidence="6" id="KW-0539">Nucleus</keyword>
<dbReference type="InterPro" id="IPR031052">
    <property type="entry name" value="FHY3/FAR1"/>
</dbReference>
<comment type="function">
    <text evidence="6">Putative transcription activator involved in regulating light control of development.</text>
</comment>
<accession>A0AAP0SDA7</accession>
<dbReference type="InterPro" id="IPR007527">
    <property type="entry name" value="Znf_SWIM"/>
</dbReference>
<dbReference type="AlphaFoldDB" id="A0AAP0SDA7"/>
<keyword evidence="3 5" id="KW-0863">Zinc-finger</keyword>
<dbReference type="GO" id="GO:0006355">
    <property type="term" value="P:regulation of DNA-templated transcription"/>
    <property type="evidence" value="ECO:0007669"/>
    <property type="project" value="UniProtKB-UniRule"/>
</dbReference>
<dbReference type="InterPro" id="IPR006564">
    <property type="entry name" value="Znf_PMZ"/>
</dbReference>
<dbReference type="Pfam" id="PF04434">
    <property type="entry name" value="SWIM"/>
    <property type="match status" value="1"/>
</dbReference>
<evidence type="ECO:0000256" key="4">
    <source>
        <dbReference type="ARBA" id="ARBA00022833"/>
    </source>
</evidence>
<dbReference type="Pfam" id="PF10551">
    <property type="entry name" value="MULE"/>
    <property type="match status" value="1"/>
</dbReference>
<keyword evidence="2 6" id="KW-0479">Metal-binding</keyword>
<dbReference type="SMART" id="SM00575">
    <property type="entry name" value="ZnF_PMZ"/>
    <property type="match status" value="1"/>
</dbReference>
<dbReference type="Pfam" id="PF03101">
    <property type="entry name" value="FAR1"/>
    <property type="match status" value="1"/>
</dbReference>
<dbReference type="EMBL" id="JBBPBK010000001">
    <property type="protein sequence ID" value="KAK9292591.1"/>
    <property type="molecule type" value="Genomic_DNA"/>
</dbReference>
<dbReference type="GO" id="GO:0005634">
    <property type="term" value="C:nucleus"/>
    <property type="evidence" value="ECO:0007669"/>
    <property type="project" value="UniProtKB-SubCell"/>
</dbReference>
<evidence type="ECO:0000313" key="10">
    <source>
        <dbReference type="Proteomes" id="UP001415857"/>
    </source>
</evidence>
<dbReference type="PROSITE" id="PS50966">
    <property type="entry name" value="ZF_SWIM"/>
    <property type="match status" value="1"/>
</dbReference>
<organism evidence="9 10">
    <name type="scientific">Liquidambar formosana</name>
    <name type="common">Formosan gum</name>
    <dbReference type="NCBI Taxonomy" id="63359"/>
    <lineage>
        <taxon>Eukaryota</taxon>
        <taxon>Viridiplantae</taxon>
        <taxon>Streptophyta</taxon>
        <taxon>Embryophyta</taxon>
        <taxon>Tracheophyta</taxon>
        <taxon>Spermatophyta</taxon>
        <taxon>Magnoliopsida</taxon>
        <taxon>eudicotyledons</taxon>
        <taxon>Gunneridae</taxon>
        <taxon>Pentapetalae</taxon>
        <taxon>Saxifragales</taxon>
        <taxon>Altingiaceae</taxon>
        <taxon>Liquidambar</taxon>
    </lineage>
</organism>
<dbReference type="Proteomes" id="UP001415857">
    <property type="component" value="Unassembled WGS sequence"/>
</dbReference>
<evidence type="ECO:0000256" key="3">
    <source>
        <dbReference type="ARBA" id="ARBA00022771"/>
    </source>
</evidence>
<dbReference type="PANTHER" id="PTHR31669:SF283">
    <property type="entry name" value="PROTEIN FAR1-RELATED SEQUENCE"/>
    <property type="match status" value="1"/>
</dbReference>
<feature type="compositionally biased region" description="Acidic residues" evidence="7">
    <location>
        <begin position="1"/>
        <end position="10"/>
    </location>
</feature>
<evidence type="ECO:0000256" key="6">
    <source>
        <dbReference type="RuleBase" id="RU367018"/>
    </source>
</evidence>
<comment type="similarity">
    <text evidence="1 6">Belongs to the FHY3/FAR1 family.</text>
</comment>
<evidence type="ECO:0000256" key="5">
    <source>
        <dbReference type="PROSITE-ProRule" id="PRU00325"/>
    </source>
</evidence>
<evidence type="ECO:0000259" key="8">
    <source>
        <dbReference type="PROSITE" id="PS50966"/>
    </source>
</evidence>
<dbReference type="GO" id="GO:0008270">
    <property type="term" value="F:zinc ion binding"/>
    <property type="evidence" value="ECO:0007669"/>
    <property type="project" value="UniProtKB-UniRule"/>
</dbReference>
<protein>
    <recommendedName>
        <fullName evidence="6">Protein FAR1-RELATED SEQUENCE</fullName>
    </recommendedName>
</protein>
<reference evidence="9 10" key="1">
    <citation type="journal article" date="2024" name="Plant J.">
        <title>Genome sequences and population genomics reveal climatic adaptation and genomic divergence between two closely related sweetgum species.</title>
        <authorList>
            <person name="Xu W.Q."/>
            <person name="Ren C.Q."/>
            <person name="Zhang X.Y."/>
            <person name="Comes H.P."/>
            <person name="Liu X.H."/>
            <person name="Li Y.G."/>
            <person name="Kettle C.J."/>
            <person name="Jalonen R."/>
            <person name="Gaisberger H."/>
            <person name="Ma Y.Z."/>
            <person name="Qiu Y.X."/>
        </authorList>
    </citation>
    <scope>NUCLEOTIDE SEQUENCE [LARGE SCALE GENOMIC DNA]</scope>
    <source>
        <strain evidence="9">Hangzhou</strain>
    </source>
</reference>
<name>A0AAP0SDA7_LIQFO</name>
<dbReference type="PANTHER" id="PTHR31669">
    <property type="entry name" value="PROTEIN FAR1-RELATED SEQUENCE 10-RELATED"/>
    <property type="match status" value="1"/>
</dbReference>
<comment type="subcellular location">
    <subcellularLocation>
        <location evidence="6">Nucleus</location>
    </subcellularLocation>
</comment>
<dbReference type="InterPro" id="IPR018289">
    <property type="entry name" value="MULE_transposase_dom"/>
</dbReference>
<sequence length="677" mass="78360">MSNQEMEDISTLDARINTNASSNEDRSYENVVNEHTLDGNEKIEEPKVDMVFNSQEDIYRYYTNYARQEGFVVTRRTSKCGDDGRMRYFTLACSRTGRTQCAAKNALKSNLSTKTQCPAKLRSALQPDERFKLTTVVLEHNHALCPGKALFFRRKKRLDQHVKRRFEENDQARCGGYEKAKRLRLGVGDVEAIQKYFIRMQDKNSSFFYMMDLDEECRVRNLFWADAKSRATYEAFGDVVTVDTTYLTNKYNIPFALFVGVNHHGQSVLLGCGLLSNEDMETFVWLFESWLACMFGCPPKAIITDQCKAIQGAIEMVFPDARHRWCLGHIMRKIPNKLRGYYQYEAIKKTLQTVVYDSFTRGEFEQGWRRMIDEYGLHDNEWLGELYDERCRWVPIYVKNTFWAGMSTKQHGDNMHAFFDGCVNSKTTLKQFFEQYDNILRSKVEKETQADYHSVNSMSECVTDYDIEKQFQGAYTNTKFKEFQEELKGKIYCYPSIIKEEGSIYTYEVAQDVKIGDGRKDVVFSVYFNEVECEVKCMCHLFEFSGILCRHSLSVLTQRKVKEVPTQYILSRWKKDLRRNYTFVKDSYGDLGAKSYAQRYQKMCKDFFEVAVIAAVSEEKCNVVMSIVHGLKDKFLTDESICGSNQSTQVALAASPNCADGDNGLRTQENTFNGKPG</sequence>
<gene>
    <name evidence="9" type="ORF">L1049_020565</name>
</gene>